<dbReference type="AlphaFoldDB" id="A0A1I8IY81"/>
<feature type="region of interest" description="Disordered" evidence="1">
    <location>
        <begin position="238"/>
        <end position="264"/>
    </location>
</feature>
<reference evidence="3" key="1">
    <citation type="submission" date="2016-11" db="UniProtKB">
        <authorList>
            <consortium name="WormBaseParasite"/>
        </authorList>
    </citation>
    <scope>IDENTIFICATION</scope>
</reference>
<dbReference type="InterPro" id="IPR001680">
    <property type="entry name" value="WD40_rpt"/>
</dbReference>
<feature type="region of interest" description="Disordered" evidence="1">
    <location>
        <begin position="474"/>
        <end position="548"/>
    </location>
</feature>
<dbReference type="Proteomes" id="UP000095280">
    <property type="component" value="Unplaced"/>
</dbReference>
<sequence>EEKLLFELNLRRPCLSCSISFDNRVIASGTSAGDVFTCLWQATDASAAVAHATVCRQLERRLKSRAVFHPAPSWAPNSLVYRAHNSKNGKSPVTAVAFAQLSPSNRGSHDRRVTVADWCRLVQLMSVDDGHGSWVVGLRWSRDDRCLASWAEHDCVRLWRRRAPDGEGGENSSSELDYSMESEVVADLERMCSVFCCSVDSPHSAAVTVAGSSSDGTAAAAREKFQLDDRDLAALSSGLEDRDSAGGSDDQDGSGDASQEQLGDAQPPQLFGLAAGRLQQQHEAANAATRRTGRRSRRARHSQRREGQLEEAPGTVKGGLAAAGEAARLRQGQQAGVAGPALGEQQEVGEQNGVDPAGLQHDLLLLLLRSRVPEQLAGQGEAATRRGQVKRPHVTGEDQALLQGRQVIAAAAAEDVRLRVLMQLVLLVMQKVRVMLRRRPTARWKLRTMRLRDCAQSATLSGVAAERPAIAAVGSMLPRRSSRRRPSATSPDSAATPVASAASTRRSAQDSAERPRRTGGHSARSGAGQNGAEVARQTGEVRHRAEQAGAERRWRRLQIVVVVIIVIFVLQFVTHGLELVGWQSRVGNEARNGGPEPLEQRQAGLGEVLRVLSVVVAQLEQPGPVDLADVVHLGGAGAPNLLQGGAAGRQQGVLVEEQRPHLDLGEATRQSALVVTAAGRQASAADAAAATGGGHRGHLGDGAALRPVLNASANRERAELGSRQILQVRRCRSLRLRHQLERSWRAGLRLRLRLWLKRLLRWQLADIVDWRFEPALNADIQTIRAQPAIGRDFFGGGLRLRPEAEKASLSTVSPLTLTTMSPLRMPTRPADESASTLPTRTGCEPTRRGGALRSKQELSTNFGARASDANGVATTFVLHCLLHFASHSLHTATRGQAARLTALCSVLPQGSSLLPFAAIASAACGRGVAVASPYK</sequence>
<keyword evidence="2" id="KW-1185">Reference proteome</keyword>
<proteinExistence type="predicted"/>
<evidence type="ECO:0000256" key="1">
    <source>
        <dbReference type="SAM" id="MobiDB-lite"/>
    </source>
</evidence>
<evidence type="ECO:0000313" key="3">
    <source>
        <dbReference type="WBParaSite" id="maker-uti_cns_0018610-snap-gene-0.2-mRNA-1"/>
    </source>
</evidence>
<feature type="compositionally biased region" description="Basic and acidic residues" evidence="1">
    <location>
        <begin position="539"/>
        <end position="548"/>
    </location>
</feature>
<protein>
    <submittedName>
        <fullName evidence="3">WD_REPEATS_REGION domain-containing protein</fullName>
    </submittedName>
</protein>
<feature type="compositionally biased region" description="Low complexity" evidence="1">
    <location>
        <begin position="487"/>
        <end position="506"/>
    </location>
</feature>
<feature type="compositionally biased region" description="Basic residues" evidence="1">
    <location>
        <begin position="291"/>
        <end position="303"/>
    </location>
</feature>
<evidence type="ECO:0000313" key="2">
    <source>
        <dbReference type="Proteomes" id="UP000095280"/>
    </source>
</evidence>
<dbReference type="SMART" id="SM00320">
    <property type="entry name" value="WD40"/>
    <property type="match status" value="2"/>
</dbReference>
<dbReference type="SUPFAM" id="SSF50978">
    <property type="entry name" value="WD40 repeat-like"/>
    <property type="match status" value="1"/>
</dbReference>
<dbReference type="WBParaSite" id="maker-uti_cns_0018610-snap-gene-0.2-mRNA-1">
    <property type="protein sequence ID" value="maker-uti_cns_0018610-snap-gene-0.2-mRNA-1"/>
    <property type="gene ID" value="maker-uti_cns_0018610-snap-gene-0.2"/>
</dbReference>
<dbReference type="InterPro" id="IPR036322">
    <property type="entry name" value="WD40_repeat_dom_sf"/>
</dbReference>
<organism evidence="2 3">
    <name type="scientific">Macrostomum lignano</name>
    <dbReference type="NCBI Taxonomy" id="282301"/>
    <lineage>
        <taxon>Eukaryota</taxon>
        <taxon>Metazoa</taxon>
        <taxon>Spiralia</taxon>
        <taxon>Lophotrochozoa</taxon>
        <taxon>Platyhelminthes</taxon>
        <taxon>Rhabditophora</taxon>
        <taxon>Macrostomorpha</taxon>
        <taxon>Macrostomida</taxon>
        <taxon>Macrostomidae</taxon>
        <taxon>Macrostomum</taxon>
    </lineage>
</organism>
<name>A0A1I8IY81_9PLAT</name>
<feature type="region of interest" description="Disordered" evidence="1">
    <location>
        <begin position="820"/>
        <end position="855"/>
    </location>
</feature>
<dbReference type="Gene3D" id="2.130.10.10">
    <property type="entry name" value="YVTN repeat-like/Quinoprotein amine dehydrogenase"/>
    <property type="match status" value="1"/>
</dbReference>
<feature type="compositionally biased region" description="Basic and acidic residues" evidence="1">
    <location>
        <begin position="507"/>
        <end position="516"/>
    </location>
</feature>
<feature type="region of interest" description="Disordered" evidence="1">
    <location>
        <begin position="279"/>
        <end position="317"/>
    </location>
</feature>
<accession>A0A1I8IY81</accession>
<dbReference type="InterPro" id="IPR015943">
    <property type="entry name" value="WD40/YVTN_repeat-like_dom_sf"/>
</dbReference>